<dbReference type="AlphaFoldDB" id="A0A9Q4B056"/>
<reference evidence="2" key="1">
    <citation type="submission" date="2020-06" db="EMBL/GenBank/DDBJ databases">
        <title>Insight into the genomes of haloalkaliphilic bacilli from Kenyan soda lakes.</title>
        <authorList>
            <person name="Mwirichia R."/>
            <person name="Villamizar G.C."/>
            <person name="Poehlein A."/>
            <person name="Mugweru J."/>
            <person name="Kipnyargis A."/>
            <person name="Kiplimo D."/>
            <person name="Orwa P."/>
            <person name="Daniel R."/>
        </authorList>
    </citation>
    <scope>NUCLEOTIDE SEQUENCE</scope>
    <source>
        <strain evidence="2">B1096_S55</strain>
    </source>
</reference>
<keyword evidence="3" id="KW-1185">Reference proteome</keyword>
<protein>
    <recommendedName>
        <fullName evidence="1">UPF0180 protein HXA33_04895</fullName>
    </recommendedName>
</protein>
<dbReference type="RefSeq" id="WP_257820618.1">
    <property type="nucleotide sequence ID" value="NZ_JABXYM010000001.1"/>
</dbReference>
<dbReference type="Proteomes" id="UP001057753">
    <property type="component" value="Unassembled WGS sequence"/>
</dbReference>
<evidence type="ECO:0000313" key="2">
    <source>
        <dbReference type="EMBL" id="MCR6095874.1"/>
    </source>
</evidence>
<dbReference type="InterPro" id="IPR005370">
    <property type="entry name" value="UPF0180"/>
</dbReference>
<comment type="similarity">
    <text evidence="1">Belongs to the UPF0180 family.</text>
</comment>
<dbReference type="EMBL" id="JABXYM010000001">
    <property type="protein sequence ID" value="MCR6095874.1"/>
    <property type="molecule type" value="Genomic_DNA"/>
</dbReference>
<evidence type="ECO:0000313" key="3">
    <source>
        <dbReference type="Proteomes" id="UP001057753"/>
    </source>
</evidence>
<dbReference type="NCBIfam" id="NF002845">
    <property type="entry name" value="PRK03094.1"/>
    <property type="match status" value="1"/>
</dbReference>
<dbReference type="HAMAP" id="MF_00506">
    <property type="entry name" value="UPF0180"/>
    <property type="match status" value="1"/>
</dbReference>
<name>A0A9Q4B056_SALAG</name>
<sequence>MPKIGVEPSLRDVEEALQAKGYDVVSLQNQEDAANCDCCVVSGQQENMMGIQDTNTQSAVISAQGLTANEVCERVEQSIKH</sequence>
<evidence type="ECO:0000256" key="1">
    <source>
        <dbReference type="HAMAP-Rule" id="MF_00506"/>
    </source>
</evidence>
<comment type="caution">
    <text evidence="2">The sequence shown here is derived from an EMBL/GenBank/DDBJ whole genome shotgun (WGS) entry which is preliminary data.</text>
</comment>
<organism evidence="2 3">
    <name type="scientific">Salipaludibacillus agaradhaerens</name>
    <name type="common">Bacillus agaradhaerens</name>
    <dbReference type="NCBI Taxonomy" id="76935"/>
    <lineage>
        <taxon>Bacteria</taxon>
        <taxon>Bacillati</taxon>
        <taxon>Bacillota</taxon>
        <taxon>Bacilli</taxon>
        <taxon>Bacillales</taxon>
        <taxon>Bacillaceae</taxon>
    </lineage>
</organism>
<dbReference type="Pfam" id="PF03698">
    <property type="entry name" value="UPF0180"/>
    <property type="match status" value="1"/>
</dbReference>
<gene>
    <name evidence="2" type="ORF">HXA33_04895</name>
</gene>
<proteinExistence type="inferred from homology"/>
<accession>A0A9Q4B056</accession>